<proteinExistence type="predicted"/>
<gene>
    <name evidence="1" type="ORF">CEP52_011624</name>
</gene>
<dbReference type="EMBL" id="NKCK01000142">
    <property type="protein sequence ID" value="RSL96155.1"/>
    <property type="molecule type" value="Genomic_DNA"/>
</dbReference>
<reference evidence="1 2" key="1">
    <citation type="submission" date="2017-06" db="EMBL/GenBank/DDBJ databases">
        <title>Comparative genomic analysis of Ambrosia Fusariam Clade fungi.</title>
        <authorList>
            <person name="Stajich J.E."/>
            <person name="Carrillo J."/>
            <person name="Kijimoto T."/>
            <person name="Eskalen A."/>
            <person name="O'Donnell K."/>
            <person name="Kasson M."/>
        </authorList>
    </citation>
    <scope>NUCLEOTIDE SEQUENCE [LARGE SCALE GENOMIC DNA]</scope>
    <source>
        <strain evidence="1 2">NRRL62579</strain>
    </source>
</reference>
<evidence type="ECO:0000313" key="1">
    <source>
        <dbReference type="EMBL" id="RSL96155.1"/>
    </source>
</evidence>
<keyword evidence="2" id="KW-1185">Reference proteome</keyword>
<evidence type="ECO:0000313" key="2">
    <source>
        <dbReference type="Proteomes" id="UP000287144"/>
    </source>
</evidence>
<sequence length="340" mass="39567">MKQEEEALEMIMVEATEDAPKMTTAISPHLSLTEETPAPDDSVQVYDPPTRPDGAIDVYNYKGKRFLSAHLLETPPPMRWKNFCKPLLRPFPKHHVPIKWHGYVGCGVEGGVFKVSFGDDGPYALKLFWNTRPQEPLNRGKTFVFPFQDEARNVAIIEKIRWAVQHSENPIMVHPSPKSSELKLENLYCFSEEGQRTPPEFESSTSMCSADYINRCHGWLKLDKKNWPKNYDQCEWRGRPYSPEQADYRWAIVYDYVSSKVKEHDLNVTQANIDFFYLTGFEFAYCKPDNWRQGKLVDFGDLYSPFKRIVQVTPPRRWSAETWFKDKPVKPLTWWTSGAI</sequence>
<protein>
    <submittedName>
        <fullName evidence="1">Uncharacterized protein</fullName>
    </submittedName>
</protein>
<dbReference type="Proteomes" id="UP000287144">
    <property type="component" value="Unassembled WGS sequence"/>
</dbReference>
<accession>A0A428T277</accession>
<comment type="caution">
    <text evidence="1">The sequence shown here is derived from an EMBL/GenBank/DDBJ whole genome shotgun (WGS) entry which is preliminary data.</text>
</comment>
<dbReference type="AlphaFoldDB" id="A0A428T277"/>
<organism evidence="1 2">
    <name type="scientific">Fusarium oligoseptatum</name>
    <dbReference type="NCBI Taxonomy" id="2604345"/>
    <lineage>
        <taxon>Eukaryota</taxon>
        <taxon>Fungi</taxon>
        <taxon>Dikarya</taxon>
        <taxon>Ascomycota</taxon>
        <taxon>Pezizomycotina</taxon>
        <taxon>Sordariomycetes</taxon>
        <taxon>Hypocreomycetidae</taxon>
        <taxon>Hypocreales</taxon>
        <taxon>Nectriaceae</taxon>
        <taxon>Fusarium</taxon>
        <taxon>Fusarium solani species complex</taxon>
    </lineage>
</organism>
<name>A0A428T277_9HYPO</name>